<evidence type="ECO:0000256" key="1">
    <source>
        <dbReference type="SAM" id="MobiDB-lite"/>
    </source>
</evidence>
<dbReference type="Gene3D" id="3.30.530.20">
    <property type="match status" value="1"/>
</dbReference>
<dbReference type="Proteomes" id="UP000238762">
    <property type="component" value="Unassembled WGS sequence"/>
</dbReference>
<dbReference type="Pfam" id="PF09366">
    <property type="entry name" value="DUF1997"/>
    <property type="match status" value="1"/>
</dbReference>
<feature type="region of interest" description="Disordered" evidence="1">
    <location>
        <begin position="1"/>
        <end position="20"/>
    </location>
</feature>
<evidence type="ECO:0000313" key="2">
    <source>
        <dbReference type="EMBL" id="PSB01463.1"/>
    </source>
</evidence>
<dbReference type="RefSeq" id="WP_106290076.1">
    <property type="nucleotide sequence ID" value="NZ_CAWNTC010000137.1"/>
</dbReference>
<evidence type="ECO:0000313" key="3">
    <source>
        <dbReference type="Proteomes" id="UP000238762"/>
    </source>
</evidence>
<gene>
    <name evidence="2" type="ORF">C7B64_18220</name>
</gene>
<dbReference type="OrthoDB" id="456116at2"/>
<keyword evidence="3" id="KW-1185">Reference proteome</keyword>
<dbReference type="EMBL" id="PVWJ01000106">
    <property type="protein sequence ID" value="PSB01463.1"/>
    <property type="molecule type" value="Genomic_DNA"/>
</dbReference>
<dbReference type="AlphaFoldDB" id="A0A2T1C015"/>
<dbReference type="InterPro" id="IPR018971">
    <property type="entry name" value="DUF1997"/>
</dbReference>
<evidence type="ECO:0008006" key="4">
    <source>
        <dbReference type="Google" id="ProtNLM"/>
    </source>
</evidence>
<organism evidence="2 3">
    <name type="scientific">Merismopedia glauca CCAP 1448/3</name>
    <dbReference type="NCBI Taxonomy" id="1296344"/>
    <lineage>
        <taxon>Bacteria</taxon>
        <taxon>Bacillati</taxon>
        <taxon>Cyanobacteriota</taxon>
        <taxon>Cyanophyceae</taxon>
        <taxon>Synechococcales</taxon>
        <taxon>Merismopediaceae</taxon>
        <taxon>Merismopedia</taxon>
    </lineage>
</organism>
<name>A0A2T1C015_9CYAN</name>
<accession>A0A2T1C015</accession>
<comment type="caution">
    <text evidence="2">The sequence shown here is derived from an EMBL/GenBank/DDBJ whole genome shotgun (WGS) entry which is preliminary data.</text>
</comment>
<dbReference type="InterPro" id="IPR023393">
    <property type="entry name" value="START-like_dom_sf"/>
</dbReference>
<reference evidence="2 3" key="1">
    <citation type="submission" date="2018-02" db="EMBL/GenBank/DDBJ databases">
        <authorList>
            <person name="Cohen D.B."/>
            <person name="Kent A.D."/>
        </authorList>
    </citation>
    <scope>NUCLEOTIDE SEQUENCE [LARGE SCALE GENOMIC DNA]</scope>
    <source>
        <strain evidence="2 3">CCAP 1448/3</strain>
    </source>
</reference>
<protein>
    <recommendedName>
        <fullName evidence="4">DUF1997 domain-containing protein</fullName>
    </recommendedName>
</protein>
<proteinExistence type="predicted"/>
<reference evidence="2 3" key="2">
    <citation type="submission" date="2018-03" db="EMBL/GenBank/DDBJ databases">
        <title>The ancient ancestry and fast evolution of plastids.</title>
        <authorList>
            <person name="Moore K.R."/>
            <person name="Magnabosco C."/>
            <person name="Momper L."/>
            <person name="Gold D.A."/>
            <person name="Bosak T."/>
            <person name="Fournier G.P."/>
        </authorList>
    </citation>
    <scope>NUCLEOTIDE SEQUENCE [LARGE SCALE GENOMIC DNA]</scope>
    <source>
        <strain evidence="2 3">CCAP 1448/3</strain>
    </source>
</reference>
<sequence length="215" mass="24712">MQSHILHQQPIDTRFHPQGSYEASDDTVIETSTSLDPVRFQGHFADKMEIWADRETVAQYLDDHQNWFMRSAHPMKVEPLGVNAYEVTIGKYGAFGYEVEPKVGLELFPQQEKVYRIKDVAIPNYVAPGYEVTFNAILEIVEVSSGSQPESRIDWQLELIVDIQFPKFIRKLPQKVLQKTGTGLLSQIVRQVSHRLTRKVQQNFYQTMGIPAPHN</sequence>